<evidence type="ECO:0000256" key="1">
    <source>
        <dbReference type="SAM" id="Coils"/>
    </source>
</evidence>
<name>A0A8S3V1B2_MYTED</name>
<feature type="coiled-coil region" evidence="1">
    <location>
        <begin position="181"/>
        <end position="208"/>
    </location>
</feature>
<comment type="caution">
    <text evidence="3">The sequence shown here is derived from an EMBL/GenBank/DDBJ whole genome shotgun (WGS) entry which is preliminary data.</text>
</comment>
<evidence type="ECO:0000259" key="2">
    <source>
        <dbReference type="Pfam" id="PF18738"/>
    </source>
</evidence>
<protein>
    <recommendedName>
        <fullName evidence="2">DZIP3-like HEPN domain-containing protein</fullName>
    </recommendedName>
</protein>
<dbReference type="OrthoDB" id="6122620at2759"/>
<keyword evidence="1" id="KW-0175">Coiled coil</keyword>
<organism evidence="3 4">
    <name type="scientific">Mytilus edulis</name>
    <name type="common">Blue mussel</name>
    <dbReference type="NCBI Taxonomy" id="6550"/>
    <lineage>
        <taxon>Eukaryota</taxon>
        <taxon>Metazoa</taxon>
        <taxon>Spiralia</taxon>
        <taxon>Lophotrochozoa</taxon>
        <taxon>Mollusca</taxon>
        <taxon>Bivalvia</taxon>
        <taxon>Autobranchia</taxon>
        <taxon>Pteriomorphia</taxon>
        <taxon>Mytilida</taxon>
        <taxon>Mytiloidea</taxon>
        <taxon>Mytilidae</taxon>
        <taxon>Mytilinae</taxon>
        <taxon>Mytilus</taxon>
    </lineage>
</organism>
<dbReference type="EMBL" id="CAJPWZ010003040">
    <property type="protein sequence ID" value="CAG2250144.1"/>
    <property type="molecule type" value="Genomic_DNA"/>
</dbReference>
<reference evidence="3" key="1">
    <citation type="submission" date="2021-03" db="EMBL/GenBank/DDBJ databases">
        <authorList>
            <person name="Bekaert M."/>
        </authorList>
    </citation>
    <scope>NUCLEOTIDE SEQUENCE</scope>
</reference>
<dbReference type="Proteomes" id="UP000683360">
    <property type="component" value="Unassembled WGS sequence"/>
</dbReference>
<gene>
    <name evidence="3" type="ORF">MEDL_61874</name>
</gene>
<accession>A0A8S3V1B2</accession>
<dbReference type="Pfam" id="PF18738">
    <property type="entry name" value="HEPN_DZIP3"/>
    <property type="match status" value="1"/>
</dbReference>
<feature type="domain" description="DZIP3-like HEPN" evidence="2">
    <location>
        <begin position="54"/>
        <end position="184"/>
    </location>
</feature>
<evidence type="ECO:0000313" key="3">
    <source>
        <dbReference type="EMBL" id="CAG2250144.1"/>
    </source>
</evidence>
<proteinExistence type="predicted"/>
<dbReference type="InterPro" id="IPR041249">
    <property type="entry name" value="HEPN_DZIP3"/>
</dbReference>
<sequence length="345" mass="39918">MPIITRSDDCYQTNYARLGHAVQHLLPTFLQGVLLHFEDPRTIYTNCSGNRSLSRRLKPGEWARLSNAAQYGYADFDIPLIYSILRNLHEPAVRPTRGWEHPIEPLVDEIEIGDDIERCRRIRNEIIHRGNTRVTALELKQYFYIFKTIAERLEKVCNKPHNEFVSTVEHLQACCMDETTEQLYLKDIQDLRQSLRDKENEVKILQLAVQLNSIHSQRGHEVFAKIIRGKPDICRRSHIATRQQTKTSPGNSSQVVQTDVITSQSTNTAMLEGQLATTDSTEHTVFQHFISQTECILKDKSMHMSHRSVSLATNEIQTLECERLQIQSDILEEVRNGQYRIEIHM</sequence>
<evidence type="ECO:0000313" key="4">
    <source>
        <dbReference type="Proteomes" id="UP000683360"/>
    </source>
</evidence>
<keyword evidence="4" id="KW-1185">Reference proteome</keyword>
<dbReference type="AlphaFoldDB" id="A0A8S3V1B2"/>